<gene>
    <name evidence="2" type="ORF">MZO42_08100</name>
</gene>
<sequence>MRGSMRTATATAMALALVLAAPAFAQDLQSQEIVVTGSRVEQDGYQRDMPAVGLRRTADFLVQEVVIRGDTRDPKQRAAEIRQMLARAVQMAHQHGVELAFGDYILTPLTSDNLGEITLSGDNRPDSEKVTFLVKAPLGGKEGGAAAEKRIDAYVEAVPEVGRAQMDQAGDATLSLVGPDQYRMQIADKVMADARALSEKMGPGYAVTIEGLNMPVLWTRAGASEVLLYVPYKLVIVPRP</sequence>
<comment type="caution">
    <text evidence="2">The sequence shown here is derived from an EMBL/GenBank/DDBJ whole genome shotgun (WGS) entry which is preliminary data.</text>
</comment>
<organism evidence="2">
    <name type="scientific">Sphingomonas psychrotolerans</name>
    <dbReference type="NCBI Taxonomy" id="1327635"/>
    <lineage>
        <taxon>Bacteria</taxon>
        <taxon>Pseudomonadati</taxon>
        <taxon>Pseudomonadota</taxon>
        <taxon>Alphaproteobacteria</taxon>
        <taxon>Sphingomonadales</taxon>
        <taxon>Sphingomonadaceae</taxon>
        <taxon>Sphingomonas</taxon>
    </lineage>
</organism>
<proteinExistence type="predicted"/>
<protein>
    <submittedName>
        <fullName evidence="2">TonB-dependent receptor</fullName>
    </submittedName>
</protein>
<feature type="chain" id="PRO_5046511200" evidence="1">
    <location>
        <begin position="26"/>
        <end position="240"/>
    </location>
</feature>
<feature type="signal peptide" evidence="1">
    <location>
        <begin position="1"/>
        <end position="25"/>
    </location>
</feature>
<keyword evidence="1" id="KW-0732">Signal</keyword>
<reference evidence="2" key="1">
    <citation type="submission" date="2022-04" db="EMBL/GenBank/DDBJ databases">
        <title>Tomato heritable bacteria conferring resistance against bacterial wilt.</title>
        <authorList>
            <person name="Yin J."/>
        </authorList>
    </citation>
    <scope>NUCLEOTIDE SEQUENCE</scope>
    <source>
        <strain evidence="2">Cra20</strain>
    </source>
</reference>
<evidence type="ECO:0000256" key="1">
    <source>
        <dbReference type="SAM" id="SignalP"/>
    </source>
</evidence>
<accession>A0ABU3N4F0</accession>
<dbReference type="EMBL" id="JALMLT010000002">
    <property type="protein sequence ID" value="MDT8758657.1"/>
    <property type="molecule type" value="Genomic_DNA"/>
</dbReference>
<keyword evidence="2" id="KW-0675">Receptor</keyword>
<name>A0ABU3N4F0_9SPHN</name>
<evidence type="ECO:0000313" key="2">
    <source>
        <dbReference type="EMBL" id="MDT8758657.1"/>
    </source>
</evidence>